<dbReference type="PROSITE" id="PS50017">
    <property type="entry name" value="DEATH_DOMAIN"/>
    <property type="match status" value="1"/>
</dbReference>
<dbReference type="InterPro" id="IPR035994">
    <property type="entry name" value="Nucleoside_phosphorylase_sf"/>
</dbReference>
<accession>A0ABN8LIP0</accession>
<evidence type="ECO:0000259" key="1">
    <source>
        <dbReference type="PROSITE" id="PS50017"/>
    </source>
</evidence>
<dbReference type="PANTHER" id="PTHR46832:SF1">
    <property type="entry name" value="5'-METHYLTHIOADENOSINE_S-ADENOSYLHOMOCYSTEINE NUCLEOSIDASE"/>
    <property type="match status" value="1"/>
</dbReference>
<evidence type="ECO:0000313" key="2">
    <source>
        <dbReference type="EMBL" id="CAH3014807.1"/>
    </source>
</evidence>
<dbReference type="Pfam" id="PF00531">
    <property type="entry name" value="Death"/>
    <property type="match status" value="1"/>
</dbReference>
<dbReference type="InterPro" id="IPR011029">
    <property type="entry name" value="DEATH-like_dom_sf"/>
</dbReference>
<keyword evidence="3" id="KW-1185">Reference proteome</keyword>
<comment type="caution">
    <text evidence="2">The sequence shown here is derived from an EMBL/GenBank/DDBJ whole genome shotgun (WGS) entry which is preliminary data.</text>
</comment>
<dbReference type="Proteomes" id="UP001159427">
    <property type="component" value="Unassembled WGS sequence"/>
</dbReference>
<dbReference type="PANTHER" id="PTHR46832">
    <property type="entry name" value="5'-METHYLTHIOADENOSINE/S-ADENOSYLHOMOCYSTEINE NUCLEOSIDASE"/>
    <property type="match status" value="1"/>
</dbReference>
<dbReference type="Gene3D" id="3.40.50.1580">
    <property type="entry name" value="Nucleoside phosphorylase domain"/>
    <property type="match status" value="1"/>
</dbReference>
<dbReference type="InterPro" id="IPR000845">
    <property type="entry name" value="Nucleoside_phosphorylase_d"/>
</dbReference>
<gene>
    <name evidence="2" type="ORF">PEVE_00006206</name>
</gene>
<feature type="domain" description="Death" evidence="1">
    <location>
        <begin position="324"/>
        <end position="391"/>
    </location>
</feature>
<dbReference type="SUPFAM" id="SSF47986">
    <property type="entry name" value="DEATH domain"/>
    <property type="match status" value="1"/>
</dbReference>
<feature type="non-terminal residue" evidence="2">
    <location>
        <position position="1"/>
    </location>
</feature>
<sequence>ETKSRKTESNPPEVDVAVLTNKELPKTSKRLNLEQLPIDILLLTVQDCEFLACLSHLTGFSRMFQKDLGDVYIGKIGEMKIALMKCRMGAAGPGGAAGVVRDAVKALTPKAVFCVGYCGGLQPVKVKLGDVVISEVLITYAPSKVTKDGIEELGDRVPLKPNLAKVILNAAAGWSAPLRDPSELEVEQVRGALLSGPQVVDDNDLREALLNRFPGAIAIEMEGEGVYSAAHDLNVEWIIIKGVSDFANGKNSEKNAWRPFASLMAASFVAHILSNPIIFEDWPHYNNGKTSLPPSSGDYHTDYSNAESLIGLNDDSLIRDGTPEPEDLERLSKKMGASWETVARRLEFEQEEINEFDHEYKGFAKKAYQMLCRWKKREGIKATYEALYNALTHDLVQRRDLAEAFCLLTVE</sequence>
<dbReference type="CDD" id="cd01670">
    <property type="entry name" value="Death"/>
    <property type="match status" value="1"/>
</dbReference>
<protein>
    <recommendedName>
        <fullName evidence="1">Death domain-containing protein</fullName>
    </recommendedName>
</protein>
<dbReference type="Gene3D" id="1.10.533.10">
    <property type="entry name" value="Death Domain, Fas"/>
    <property type="match status" value="1"/>
</dbReference>
<dbReference type="EMBL" id="CALNXI010000014">
    <property type="protein sequence ID" value="CAH3014807.1"/>
    <property type="molecule type" value="Genomic_DNA"/>
</dbReference>
<evidence type="ECO:0000313" key="3">
    <source>
        <dbReference type="Proteomes" id="UP001159427"/>
    </source>
</evidence>
<dbReference type="SUPFAM" id="SSF53167">
    <property type="entry name" value="Purine and uridine phosphorylases"/>
    <property type="match status" value="1"/>
</dbReference>
<name>A0ABN8LIP0_9CNID</name>
<proteinExistence type="predicted"/>
<organism evidence="2 3">
    <name type="scientific">Porites evermanni</name>
    <dbReference type="NCBI Taxonomy" id="104178"/>
    <lineage>
        <taxon>Eukaryota</taxon>
        <taxon>Metazoa</taxon>
        <taxon>Cnidaria</taxon>
        <taxon>Anthozoa</taxon>
        <taxon>Hexacorallia</taxon>
        <taxon>Scleractinia</taxon>
        <taxon>Fungiina</taxon>
        <taxon>Poritidae</taxon>
        <taxon>Porites</taxon>
    </lineage>
</organism>
<dbReference type="SMART" id="SM00005">
    <property type="entry name" value="DEATH"/>
    <property type="match status" value="1"/>
</dbReference>
<dbReference type="InterPro" id="IPR000488">
    <property type="entry name" value="Death_dom"/>
</dbReference>
<dbReference type="Pfam" id="PF01048">
    <property type="entry name" value="PNP_UDP_1"/>
    <property type="match status" value="1"/>
</dbReference>
<reference evidence="2 3" key="1">
    <citation type="submission" date="2022-05" db="EMBL/GenBank/DDBJ databases">
        <authorList>
            <consortium name="Genoscope - CEA"/>
            <person name="William W."/>
        </authorList>
    </citation>
    <scope>NUCLEOTIDE SEQUENCE [LARGE SCALE GENOMIC DNA]</scope>
</reference>